<dbReference type="Proteomes" id="UP000634136">
    <property type="component" value="Unassembled WGS sequence"/>
</dbReference>
<dbReference type="EMBL" id="JAAIUW010000003">
    <property type="protein sequence ID" value="KAF7837298.1"/>
    <property type="molecule type" value="Genomic_DNA"/>
</dbReference>
<protein>
    <submittedName>
        <fullName evidence="1">Uncharacterized protein</fullName>
    </submittedName>
</protein>
<evidence type="ECO:0000313" key="2">
    <source>
        <dbReference type="Proteomes" id="UP000634136"/>
    </source>
</evidence>
<proteinExistence type="predicted"/>
<gene>
    <name evidence="1" type="ORF">G2W53_005780</name>
</gene>
<name>A0A834X476_9FABA</name>
<reference evidence="1" key="1">
    <citation type="submission" date="2020-09" db="EMBL/GenBank/DDBJ databases">
        <title>Genome-Enabled Discovery of Anthraquinone Biosynthesis in Senna tora.</title>
        <authorList>
            <person name="Kang S.-H."/>
            <person name="Pandey R.P."/>
            <person name="Lee C.-M."/>
            <person name="Sim J.-S."/>
            <person name="Jeong J.-T."/>
            <person name="Choi B.-S."/>
            <person name="Jung M."/>
            <person name="Ginzburg D."/>
            <person name="Zhao K."/>
            <person name="Won S.Y."/>
            <person name="Oh T.-J."/>
            <person name="Yu Y."/>
            <person name="Kim N.-H."/>
            <person name="Lee O.R."/>
            <person name="Lee T.-H."/>
            <person name="Bashyal P."/>
            <person name="Kim T.-S."/>
            <person name="Lee W.-H."/>
            <person name="Kawkins C."/>
            <person name="Kim C.-K."/>
            <person name="Kim J.S."/>
            <person name="Ahn B.O."/>
            <person name="Rhee S.Y."/>
            <person name="Sohng J.K."/>
        </authorList>
    </citation>
    <scope>NUCLEOTIDE SEQUENCE</scope>
    <source>
        <tissue evidence="1">Leaf</tissue>
    </source>
</reference>
<sequence>MGRIEKNTVRKKPYLEYSIDQKKQREREEDSGTHGVTTTWEASEVVKKLPAINVTVANQVMGSNDVSQ</sequence>
<evidence type="ECO:0000313" key="1">
    <source>
        <dbReference type="EMBL" id="KAF7837298.1"/>
    </source>
</evidence>
<keyword evidence="2" id="KW-1185">Reference proteome</keyword>
<accession>A0A834X476</accession>
<dbReference type="AlphaFoldDB" id="A0A834X476"/>
<comment type="caution">
    <text evidence="1">The sequence shown here is derived from an EMBL/GenBank/DDBJ whole genome shotgun (WGS) entry which is preliminary data.</text>
</comment>
<organism evidence="1 2">
    <name type="scientific">Senna tora</name>
    <dbReference type="NCBI Taxonomy" id="362788"/>
    <lineage>
        <taxon>Eukaryota</taxon>
        <taxon>Viridiplantae</taxon>
        <taxon>Streptophyta</taxon>
        <taxon>Embryophyta</taxon>
        <taxon>Tracheophyta</taxon>
        <taxon>Spermatophyta</taxon>
        <taxon>Magnoliopsida</taxon>
        <taxon>eudicotyledons</taxon>
        <taxon>Gunneridae</taxon>
        <taxon>Pentapetalae</taxon>
        <taxon>rosids</taxon>
        <taxon>fabids</taxon>
        <taxon>Fabales</taxon>
        <taxon>Fabaceae</taxon>
        <taxon>Caesalpinioideae</taxon>
        <taxon>Cassia clade</taxon>
        <taxon>Senna</taxon>
    </lineage>
</organism>